<dbReference type="GO" id="GO:0004252">
    <property type="term" value="F:serine-type endopeptidase activity"/>
    <property type="evidence" value="ECO:0007669"/>
    <property type="project" value="InterPro"/>
</dbReference>
<feature type="transmembrane region" description="Helical" evidence="7">
    <location>
        <begin position="97"/>
        <end position="116"/>
    </location>
</feature>
<organism evidence="9 10">
    <name type="scientific">Moraxella catarrhalis</name>
    <name type="common">Branhamella catarrhalis</name>
    <dbReference type="NCBI Taxonomy" id="480"/>
    <lineage>
        <taxon>Bacteria</taxon>
        <taxon>Pseudomonadati</taxon>
        <taxon>Pseudomonadota</taxon>
        <taxon>Gammaproteobacteria</taxon>
        <taxon>Moraxellales</taxon>
        <taxon>Moraxellaceae</taxon>
        <taxon>Moraxella</taxon>
    </lineage>
</organism>
<feature type="transmembrane region" description="Helical" evidence="7">
    <location>
        <begin position="128"/>
        <end position="149"/>
    </location>
</feature>
<dbReference type="OrthoDB" id="9778341at2"/>
<feature type="transmembrane region" description="Helical" evidence="7">
    <location>
        <begin position="182"/>
        <end position="198"/>
    </location>
</feature>
<evidence type="ECO:0000313" key="10">
    <source>
        <dbReference type="Proteomes" id="UP000078295"/>
    </source>
</evidence>
<dbReference type="PANTHER" id="PTHR43731">
    <property type="entry name" value="RHOMBOID PROTEASE"/>
    <property type="match status" value="1"/>
</dbReference>
<keyword evidence="6 7" id="KW-0472">Membrane</keyword>
<proteinExistence type="inferred from homology"/>
<dbReference type="GO" id="GO:0016020">
    <property type="term" value="C:membrane"/>
    <property type="evidence" value="ECO:0007669"/>
    <property type="project" value="UniProtKB-SubCell"/>
</dbReference>
<evidence type="ECO:0000256" key="7">
    <source>
        <dbReference type="SAM" id="Phobius"/>
    </source>
</evidence>
<feature type="transmembrane region" description="Helical" evidence="7">
    <location>
        <begin position="12"/>
        <end position="32"/>
    </location>
</feature>
<accession>A0A198WZ30</accession>
<dbReference type="EMBL" id="LXHQ01000031">
    <property type="protein sequence ID" value="OAV25158.1"/>
    <property type="molecule type" value="Genomic_DNA"/>
</dbReference>
<dbReference type="GO" id="GO:0006508">
    <property type="term" value="P:proteolysis"/>
    <property type="evidence" value="ECO:0007669"/>
    <property type="project" value="UniProtKB-KW"/>
</dbReference>
<dbReference type="SUPFAM" id="SSF144091">
    <property type="entry name" value="Rhomboid-like"/>
    <property type="match status" value="1"/>
</dbReference>
<feature type="transmembrane region" description="Helical" evidence="7">
    <location>
        <begin position="161"/>
        <end position="176"/>
    </location>
</feature>
<keyword evidence="4" id="KW-0378">Hydrolase</keyword>
<evidence type="ECO:0000256" key="2">
    <source>
        <dbReference type="ARBA" id="ARBA00009045"/>
    </source>
</evidence>
<dbReference type="Gene3D" id="1.20.1540.10">
    <property type="entry name" value="Rhomboid-like"/>
    <property type="match status" value="1"/>
</dbReference>
<dbReference type="Proteomes" id="UP000078295">
    <property type="component" value="Unassembled WGS sequence"/>
</dbReference>
<evidence type="ECO:0000256" key="4">
    <source>
        <dbReference type="ARBA" id="ARBA00022801"/>
    </source>
</evidence>
<reference evidence="9 10" key="1">
    <citation type="journal article" date="2016" name="Genome Biol. Evol.">
        <title>Comparative Genomic Analyses of the Moraxella catarrhalis Serosensitive and Seroresistant Lineages Demonstrate Their Independent Evolution.</title>
        <authorList>
            <person name="Earl J.P."/>
            <person name="de Vries S.P."/>
            <person name="Ahmed A."/>
            <person name="Powell E."/>
            <person name="Schultz M.P."/>
            <person name="Hermans P.W."/>
            <person name="Hill D.J."/>
            <person name="Zhou Z."/>
            <person name="Constantinidou C.I."/>
            <person name="Hu F.Z."/>
            <person name="Bootsma H.J."/>
            <person name="Ehrlich G.D."/>
        </authorList>
    </citation>
    <scope>NUCLEOTIDE SEQUENCE [LARGE SCALE GENOMIC DNA]</scope>
    <source>
        <strain evidence="9 10">F23</strain>
    </source>
</reference>
<comment type="caution">
    <text evidence="9">The sequence shown here is derived from an EMBL/GenBank/DDBJ whole genome shotgun (WGS) entry which is preliminary data.</text>
</comment>
<dbReference type="AlphaFoldDB" id="A0A198WZ30"/>
<dbReference type="InterPro" id="IPR035952">
    <property type="entry name" value="Rhomboid-like_sf"/>
</dbReference>
<evidence type="ECO:0000313" key="9">
    <source>
        <dbReference type="EMBL" id="OAV25158.1"/>
    </source>
</evidence>
<comment type="similarity">
    <text evidence="2">Belongs to the peptidase S54 family.</text>
</comment>
<keyword evidence="9" id="KW-0645">Protease</keyword>
<dbReference type="RefSeq" id="WP_064603759.1">
    <property type="nucleotide sequence ID" value="NZ_LXHG01000129.1"/>
</dbReference>
<evidence type="ECO:0000256" key="6">
    <source>
        <dbReference type="ARBA" id="ARBA00023136"/>
    </source>
</evidence>
<dbReference type="Pfam" id="PF01694">
    <property type="entry name" value="Rhomboid"/>
    <property type="match status" value="1"/>
</dbReference>
<dbReference type="PANTHER" id="PTHR43731:SF14">
    <property type="entry name" value="PRESENILIN-ASSOCIATED RHOMBOID-LIKE PROTEIN, MITOCHONDRIAL"/>
    <property type="match status" value="1"/>
</dbReference>
<protein>
    <submittedName>
        <fullName evidence="9">Rhomboid family serine protease</fullName>
    </submittedName>
</protein>
<evidence type="ECO:0000256" key="1">
    <source>
        <dbReference type="ARBA" id="ARBA00004141"/>
    </source>
</evidence>
<evidence type="ECO:0000256" key="3">
    <source>
        <dbReference type="ARBA" id="ARBA00022692"/>
    </source>
</evidence>
<keyword evidence="5 7" id="KW-1133">Transmembrane helix</keyword>
<dbReference type="InterPro" id="IPR022764">
    <property type="entry name" value="Peptidase_S54_rhomboid_dom"/>
</dbReference>
<keyword evidence="3 7" id="KW-0812">Transmembrane</keyword>
<evidence type="ECO:0000256" key="5">
    <source>
        <dbReference type="ARBA" id="ARBA00022989"/>
    </source>
</evidence>
<sequence length="239" mass="26010">MNFSTFWQTAPLSLLLILSFIGLAIVQLLMGVDIDAPSTHDLLRFGANFMPLSMTGEPWRLLSSGFLHIGILHLLFNSFAMYYFGQVTEIIISSVHVGLLFILSVVGGNLLGNYLAWQTVFLGTPPPISAGASGGIMGLGAFLFSLALLQAPIALKLNTKTLGFVMAINLLMGFAVKEVDHAGHIGGTLVGFILGVVYRHALSYRQYVNLILTGTMMGMAMLFGVIWYWLHWQIMAVIG</sequence>
<name>A0A198WZ30_MORCA</name>
<feature type="transmembrane region" description="Helical" evidence="7">
    <location>
        <begin position="61"/>
        <end position="85"/>
    </location>
</feature>
<evidence type="ECO:0000259" key="8">
    <source>
        <dbReference type="Pfam" id="PF01694"/>
    </source>
</evidence>
<feature type="domain" description="Peptidase S54 rhomboid" evidence="8">
    <location>
        <begin position="56"/>
        <end position="199"/>
    </location>
</feature>
<gene>
    <name evidence="9" type="ORF">AO370_1235</name>
</gene>
<dbReference type="InterPro" id="IPR050925">
    <property type="entry name" value="Rhomboid_protease_S54"/>
</dbReference>
<feature type="transmembrane region" description="Helical" evidence="7">
    <location>
        <begin position="210"/>
        <end position="230"/>
    </location>
</feature>
<comment type="subcellular location">
    <subcellularLocation>
        <location evidence="1">Membrane</location>
        <topology evidence="1">Multi-pass membrane protein</topology>
    </subcellularLocation>
</comment>